<keyword evidence="2 5" id="KW-0812">Transmembrane</keyword>
<reference evidence="6 7" key="1">
    <citation type="submission" date="2012-10" db="EMBL/GenBank/DDBJ databases">
        <authorList>
            <person name="Genoscope - CEA"/>
        </authorList>
    </citation>
    <scope>NUCLEOTIDE SEQUENCE [LARGE SCALE GENOMIC DNA]</scope>
    <source>
        <strain evidence="7">AM13 / DSM 14728</strain>
    </source>
</reference>
<dbReference type="eggNOG" id="COG5268">
    <property type="taxonomic scope" value="Bacteria"/>
</dbReference>
<evidence type="ECO:0000313" key="6">
    <source>
        <dbReference type="EMBL" id="CCO24012.1"/>
    </source>
</evidence>
<accession>L0RCS2</accession>
<evidence type="ECO:0000256" key="4">
    <source>
        <dbReference type="ARBA" id="ARBA00023136"/>
    </source>
</evidence>
<dbReference type="EMBL" id="FO203522">
    <property type="protein sequence ID" value="CCO24012.1"/>
    <property type="molecule type" value="Genomic_DNA"/>
</dbReference>
<evidence type="ECO:0000256" key="1">
    <source>
        <dbReference type="ARBA" id="ARBA00004370"/>
    </source>
</evidence>
<organism evidence="6 7">
    <name type="scientific">Maridesulfovibrio hydrothermalis AM13 = DSM 14728</name>
    <dbReference type="NCBI Taxonomy" id="1121451"/>
    <lineage>
        <taxon>Bacteria</taxon>
        <taxon>Pseudomonadati</taxon>
        <taxon>Thermodesulfobacteriota</taxon>
        <taxon>Desulfovibrionia</taxon>
        <taxon>Desulfovibrionales</taxon>
        <taxon>Desulfovibrionaceae</taxon>
        <taxon>Maridesulfovibrio</taxon>
    </lineage>
</organism>
<dbReference type="InterPro" id="IPR016704">
    <property type="entry name" value="Conjugal_tfr_TrbD"/>
</dbReference>
<sequence>MDIQWSRVVRTIVIHKSLNRKILVMGGDRELVMLSALIALVLGVGGMTIPSGLAGLTFWTISLFIFQKMAKEDQQMFQIWLRHRKQQDYYPARSTPWGR</sequence>
<dbReference type="PIRSF" id="PIRSF017854">
    <property type="entry name" value="T4SS_TrbD"/>
    <property type="match status" value="1"/>
</dbReference>
<keyword evidence="3 5" id="KW-1133">Transmembrane helix</keyword>
<name>L0RCS2_9BACT</name>
<gene>
    <name evidence="6" type="ORF">DESAM_21735</name>
</gene>
<keyword evidence="7" id="KW-1185">Reference proteome</keyword>
<dbReference type="KEGG" id="dhy:DESAM_21735"/>
<dbReference type="NCBIfam" id="NF010395">
    <property type="entry name" value="PRK13823.1"/>
    <property type="match status" value="1"/>
</dbReference>
<proteinExistence type="predicted"/>
<feature type="transmembrane region" description="Helical" evidence="5">
    <location>
        <begin position="33"/>
        <end position="66"/>
    </location>
</feature>
<dbReference type="HOGENOM" id="CLU_173974_1_0_7"/>
<comment type="subcellular location">
    <subcellularLocation>
        <location evidence="1">Membrane</location>
    </subcellularLocation>
</comment>
<protein>
    <submittedName>
        <fullName evidence="6">Conjugal transfer TrbD family protein</fullName>
    </submittedName>
</protein>
<dbReference type="Proteomes" id="UP000010808">
    <property type="component" value="Chromosome"/>
</dbReference>
<evidence type="ECO:0000256" key="3">
    <source>
        <dbReference type="ARBA" id="ARBA00022989"/>
    </source>
</evidence>
<dbReference type="STRING" id="1121451.DESAM_21735"/>
<dbReference type="OrthoDB" id="7063374at2"/>
<dbReference type="Pfam" id="PF05101">
    <property type="entry name" value="VirB3"/>
    <property type="match status" value="1"/>
</dbReference>
<dbReference type="AlphaFoldDB" id="L0RCS2"/>
<evidence type="ECO:0000313" key="7">
    <source>
        <dbReference type="Proteomes" id="UP000010808"/>
    </source>
</evidence>
<evidence type="ECO:0000256" key="2">
    <source>
        <dbReference type="ARBA" id="ARBA00022692"/>
    </source>
</evidence>
<evidence type="ECO:0000256" key="5">
    <source>
        <dbReference type="SAM" id="Phobius"/>
    </source>
</evidence>
<dbReference type="InterPro" id="IPR007792">
    <property type="entry name" value="T4SS_VirB3/TrbD/AvhB"/>
</dbReference>
<keyword evidence="4 5" id="KW-0472">Membrane</keyword>
<dbReference type="GO" id="GO:0016020">
    <property type="term" value="C:membrane"/>
    <property type="evidence" value="ECO:0007669"/>
    <property type="project" value="UniProtKB-SubCell"/>
</dbReference>
<dbReference type="PATRIC" id="fig|1121451.3.peg.1974"/>